<reference evidence="1" key="3">
    <citation type="submission" date="2015-04" db="UniProtKB">
        <authorList>
            <consortium name="EnsemblPlants"/>
        </authorList>
    </citation>
    <scope>IDENTIFICATION</scope>
</reference>
<keyword evidence="2" id="KW-1185">Reference proteome</keyword>
<dbReference type="EnsemblPlants" id="LPERR07G09710.3">
    <property type="protein sequence ID" value="LPERR07G09710.3"/>
    <property type="gene ID" value="LPERR07G09710"/>
</dbReference>
<dbReference type="EnsemblPlants" id="LPERR07G09710.1">
    <property type="protein sequence ID" value="LPERR07G09710.1"/>
    <property type="gene ID" value="LPERR07G09710"/>
</dbReference>
<dbReference type="Gramene" id="LPERR07G09710.3">
    <property type="protein sequence ID" value="LPERR07G09710.3"/>
    <property type="gene ID" value="LPERR07G09710"/>
</dbReference>
<reference evidence="1 2" key="1">
    <citation type="submission" date="2012-08" db="EMBL/GenBank/DDBJ databases">
        <title>Oryza genome evolution.</title>
        <authorList>
            <person name="Wing R.A."/>
        </authorList>
    </citation>
    <scope>NUCLEOTIDE SEQUENCE</scope>
</reference>
<dbReference type="Gramene" id="LPERR07G09710.1">
    <property type="protein sequence ID" value="LPERR07G09710.1"/>
    <property type="gene ID" value="LPERR07G09710"/>
</dbReference>
<dbReference type="AlphaFoldDB" id="A0A0D9WXZ1"/>
<dbReference type="HOGENOM" id="CLU_2530752_0_0_1"/>
<organism evidence="1 2">
    <name type="scientific">Leersia perrieri</name>
    <dbReference type="NCBI Taxonomy" id="77586"/>
    <lineage>
        <taxon>Eukaryota</taxon>
        <taxon>Viridiplantae</taxon>
        <taxon>Streptophyta</taxon>
        <taxon>Embryophyta</taxon>
        <taxon>Tracheophyta</taxon>
        <taxon>Spermatophyta</taxon>
        <taxon>Magnoliopsida</taxon>
        <taxon>Liliopsida</taxon>
        <taxon>Poales</taxon>
        <taxon>Poaceae</taxon>
        <taxon>BOP clade</taxon>
        <taxon>Oryzoideae</taxon>
        <taxon>Oryzeae</taxon>
        <taxon>Oryzinae</taxon>
        <taxon>Leersia</taxon>
    </lineage>
</organism>
<dbReference type="Proteomes" id="UP000032180">
    <property type="component" value="Chromosome 7"/>
</dbReference>
<proteinExistence type="predicted"/>
<reference evidence="1 2" key="2">
    <citation type="submission" date="2013-12" db="EMBL/GenBank/DDBJ databases">
        <authorList>
            <person name="Yu Y."/>
            <person name="Lee S."/>
            <person name="de Baynast K."/>
            <person name="Wissotski M."/>
            <person name="Liu L."/>
            <person name="Talag J."/>
            <person name="Goicoechea J."/>
            <person name="Angelova A."/>
            <person name="Jetty R."/>
            <person name="Kudrna D."/>
            <person name="Golser W."/>
            <person name="Rivera L."/>
            <person name="Zhang J."/>
            <person name="Wing R."/>
        </authorList>
    </citation>
    <scope>NUCLEOTIDE SEQUENCE</scope>
</reference>
<accession>A0A0D9WXZ1</accession>
<protein>
    <submittedName>
        <fullName evidence="1">Uncharacterized protein</fullName>
    </submittedName>
</protein>
<evidence type="ECO:0000313" key="1">
    <source>
        <dbReference type="EnsemblPlants" id="LPERR07G09710.1"/>
    </source>
</evidence>
<sequence>MTRRPVQPPLSTAPRSLLPPRLTLSNATSIVVEQQKRLPFTAYLEVRHMVPPKPSLCQRELEAWSGGSSWSRLVTDKSYLILYD</sequence>
<name>A0A0D9WXZ1_9ORYZ</name>
<evidence type="ECO:0000313" key="2">
    <source>
        <dbReference type="Proteomes" id="UP000032180"/>
    </source>
</evidence>